<dbReference type="AlphaFoldDB" id="A0A1K2HN76"/>
<evidence type="ECO:0000256" key="5">
    <source>
        <dbReference type="SAM" id="Phobius"/>
    </source>
</evidence>
<evidence type="ECO:0000256" key="4">
    <source>
        <dbReference type="PROSITE-ProRule" id="PRU00284"/>
    </source>
</evidence>
<dbReference type="Gene3D" id="1.10.287.950">
    <property type="entry name" value="Methyl-accepting chemotaxis protein"/>
    <property type="match status" value="1"/>
</dbReference>
<dbReference type="GO" id="GO:0007165">
    <property type="term" value="P:signal transduction"/>
    <property type="evidence" value="ECO:0007669"/>
    <property type="project" value="UniProtKB-KW"/>
</dbReference>
<keyword evidence="9" id="KW-1185">Reference proteome</keyword>
<dbReference type="PANTHER" id="PTHR32089:SF112">
    <property type="entry name" value="LYSOZYME-LIKE PROTEIN-RELATED"/>
    <property type="match status" value="1"/>
</dbReference>
<dbReference type="PROSITE" id="PS50111">
    <property type="entry name" value="CHEMOTAXIS_TRANSDUC_2"/>
    <property type="match status" value="1"/>
</dbReference>
<accession>A0A1K2HN76</accession>
<dbReference type="GO" id="GO:0006935">
    <property type="term" value="P:chemotaxis"/>
    <property type="evidence" value="ECO:0007669"/>
    <property type="project" value="UniProtKB-ARBA"/>
</dbReference>
<comment type="subcellular location">
    <subcellularLocation>
        <location evidence="1">Membrane</location>
    </subcellularLocation>
</comment>
<dbReference type="RefSeq" id="WP_072429230.1">
    <property type="nucleotide sequence ID" value="NZ_FPKR01000011.1"/>
</dbReference>
<dbReference type="InterPro" id="IPR004089">
    <property type="entry name" value="MCPsignal_dom"/>
</dbReference>
<dbReference type="PROSITE" id="PS50885">
    <property type="entry name" value="HAMP"/>
    <property type="match status" value="1"/>
</dbReference>
<dbReference type="GO" id="GO:0016020">
    <property type="term" value="C:membrane"/>
    <property type="evidence" value="ECO:0007669"/>
    <property type="project" value="UniProtKB-SubCell"/>
</dbReference>
<gene>
    <name evidence="8" type="ORF">SAMN02745887_02724</name>
</gene>
<evidence type="ECO:0000256" key="2">
    <source>
        <dbReference type="ARBA" id="ARBA00023224"/>
    </source>
</evidence>
<dbReference type="Proteomes" id="UP000186513">
    <property type="component" value="Unassembled WGS sequence"/>
</dbReference>
<dbReference type="InterPro" id="IPR003660">
    <property type="entry name" value="HAMP_dom"/>
</dbReference>
<protein>
    <submittedName>
        <fullName evidence="8">Methyl-accepting chemotaxis protein</fullName>
    </submittedName>
</protein>
<dbReference type="SUPFAM" id="SSF58104">
    <property type="entry name" value="Methyl-accepting chemotaxis protein (MCP) signaling domain"/>
    <property type="match status" value="1"/>
</dbReference>
<evidence type="ECO:0000259" key="7">
    <source>
        <dbReference type="PROSITE" id="PS50885"/>
    </source>
</evidence>
<dbReference type="EMBL" id="FPKR01000011">
    <property type="protein sequence ID" value="SFZ78017.1"/>
    <property type="molecule type" value="Genomic_DNA"/>
</dbReference>
<proteinExistence type="inferred from homology"/>
<dbReference type="SMART" id="SM00304">
    <property type="entry name" value="HAMP"/>
    <property type="match status" value="2"/>
</dbReference>
<dbReference type="FunFam" id="1.10.287.950:FF:000001">
    <property type="entry name" value="Methyl-accepting chemotaxis sensory transducer"/>
    <property type="match status" value="1"/>
</dbReference>
<name>A0A1K2HN76_9NEIS</name>
<keyword evidence="5" id="KW-0472">Membrane</keyword>
<evidence type="ECO:0000313" key="9">
    <source>
        <dbReference type="Proteomes" id="UP000186513"/>
    </source>
</evidence>
<dbReference type="SMART" id="SM00283">
    <property type="entry name" value="MA"/>
    <property type="match status" value="1"/>
</dbReference>
<keyword evidence="2 4" id="KW-0807">Transducer</keyword>
<dbReference type="CDD" id="cd06225">
    <property type="entry name" value="HAMP"/>
    <property type="match status" value="1"/>
</dbReference>
<feature type="domain" description="HAMP" evidence="7">
    <location>
        <begin position="360"/>
        <end position="414"/>
    </location>
</feature>
<dbReference type="Pfam" id="PF00015">
    <property type="entry name" value="MCPsignal"/>
    <property type="match status" value="1"/>
</dbReference>
<dbReference type="Pfam" id="PF00672">
    <property type="entry name" value="HAMP"/>
    <property type="match status" value="1"/>
</dbReference>
<evidence type="ECO:0000259" key="6">
    <source>
        <dbReference type="PROSITE" id="PS50111"/>
    </source>
</evidence>
<dbReference type="PANTHER" id="PTHR32089">
    <property type="entry name" value="METHYL-ACCEPTING CHEMOTAXIS PROTEIN MCPB"/>
    <property type="match status" value="1"/>
</dbReference>
<evidence type="ECO:0000256" key="3">
    <source>
        <dbReference type="ARBA" id="ARBA00029447"/>
    </source>
</evidence>
<reference evidence="8 9" key="1">
    <citation type="submission" date="2016-11" db="EMBL/GenBank/DDBJ databases">
        <authorList>
            <person name="Jaros S."/>
            <person name="Januszkiewicz K."/>
            <person name="Wedrychowicz H."/>
        </authorList>
    </citation>
    <scope>NUCLEOTIDE SEQUENCE [LARGE SCALE GENOMIC DNA]</scope>
    <source>
        <strain evidence="8 9">DSM 18899</strain>
    </source>
</reference>
<feature type="transmembrane region" description="Helical" evidence="5">
    <location>
        <begin position="12"/>
        <end position="34"/>
    </location>
</feature>
<comment type="similarity">
    <text evidence="3">Belongs to the methyl-accepting chemotaxis (MCP) protein family.</text>
</comment>
<evidence type="ECO:0000313" key="8">
    <source>
        <dbReference type="EMBL" id="SFZ78017.1"/>
    </source>
</evidence>
<organism evidence="8 9">
    <name type="scientific">Chitinimonas taiwanensis DSM 18899</name>
    <dbReference type="NCBI Taxonomy" id="1121279"/>
    <lineage>
        <taxon>Bacteria</taxon>
        <taxon>Pseudomonadati</taxon>
        <taxon>Pseudomonadota</taxon>
        <taxon>Betaproteobacteria</taxon>
        <taxon>Neisseriales</taxon>
        <taxon>Chitinibacteraceae</taxon>
        <taxon>Chitinimonas</taxon>
    </lineage>
</organism>
<keyword evidence="5" id="KW-0812">Transmembrane</keyword>
<evidence type="ECO:0000256" key="1">
    <source>
        <dbReference type="ARBA" id="ARBA00004370"/>
    </source>
</evidence>
<dbReference type="STRING" id="1121279.SAMN02745887_02724"/>
<dbReference type="CDD" id="cd11386">
    <property type="entry name" value="MCP_signal"/>
    <property type="match status" value="1"/>
</dbReference>
<dbReference type="Gene3D" id="3.30.450.20">
    <property type="entry name" value="PAS domain"/>
    <property type="match status" value="2"/>
</dbReference>
<dbReference type="OrthoDB" id="9147953at2"/>
<keyword evidence="5" id="KW-1133">Transmembrane helix</keyword>
<dbReference type="CDD" id="cd12913">
    <property type="entry name" value="PDC1_MCP_like"/>
    <property type="match status" value="1"/>
</dbReference>
<feature type="transmembrane region" description="Helical" evidence="5">
    <location>
        <begin position="340"/>
        <end position="363"/>
    </location>
</feature>
<feature type="domain" description="Methyl-accepting transducer" evidence="6">
    <location>
        <begin position="419"/>
        <end position="655"/>
    </location>
</feature>
<sequence length="691" mass="73780">MTSLFSNWQLRTKVLVAAALAIVVGFAVMIWVIAGGVYRDAEAVGLARANEQADAYAKRVEDEFALGFALPRHLADAVLGMQGGQLPDRKTLDKMIMRLLGGFPQASGLWMLMEPNALDGKDAEYASDWPIHDPSGRYMPYITQSDGKVVQDKMLGADQQAKAEPFRQDPANYKPEYEQAGWGDFYFVPKQRQQDTVTEPYAYEVQGKKVLMSSLAVAIKDGGGKWLGVAAVDLPLGNLQANFSQYKPFGTGYLTLVSNGGLYVVNQDEKLLGQPLDKASVPADLMSQLLAGKPVQYEADDTLHVWRPIKLGNTGQNWGLGVSIPHATIVADALAARNQAVAIGVVAAVLILVLIGVLLTVLTRPLARLAQAMETLASGEGDLTRRLEVGANDEIGRTGKAFNQLMGQLREMFVQVRAQSESVGGAAERLSNSADIVEQASNHQAEAATATAASVEQVTVSIQHIADSARDFKHSAQETGSATARGQSLVDEVAAEIDKVNRSVDALATTMDNLGHQSAKVDTIVNVIKDIADQTNLLALNAAIEAARAGEQGRGFAVVADEVRKLAARTADATVEIGQIVAEIQREIGAAGGNMRDTREQIATGVQISHRASEAIGAVRGETERLVSDVAVIADSTREQAAASTDIAQNVERISSMAQTNSHAVAEVAHAVEELEGLSRSLGELVGRFKI</sequence>